<gene>
    <name evidence="1" type="ORF">TNCV_482101</name>
</gene>
<comment type="caution">
    <text evidence="1">The sequence shown here is derived from an EMBL/GenBank/DDBJ whole genome shotgun (WGS) entry which is preliminary data.</text>
</comment>
<protein>
    <submittedName>
        <fullName evidence="1">Uncharacterized protein</fullName>
    </submittedName>
</protein>
<name>A0A8X6S8S6_TRICX</name>
<dbReference type="EMBL" id="BMAU01021264">
    <property type="protein sequence ID" value="GFY06805.1"/>
    <property type="molecule type" value="Genomic_DNA"/>
</dbReference>
<sequence length="86" mass="9785">MSSRCCDVKVRREWYQLGGILVTCVTMDPNYEVSDRGSHVMSLSPVPLKTRQSKCRNLVAKAAARWYHHERALTSGNLQCLQGFSR</sequence>
<evidence type="ECO:0000313" key="2">
    <source>
        <dbReference type="Proteomes" id="UP000887159"/>
    </source>
</evidence>
<dbReference type="AlphaFoldDB" id="A0A8X6S8S6"/>
<organism evidence="1 2">
    <name type="scientific">Trichonephila clavipes</name>
    <name type="common">Golden silk orbweaver</name>
    <name type="synonym">Nephila clavipes</name>
    <dbReference type="NCBI Taxonomy" id="2585209"/>
    <lineage>
        <taxon>Eukaryota</taxon>
        <taxon>Metazoa</taxon>
        <taxon>Ecdysozoa</taxon>
        <taxon>Arthropoda</taxon>
        <taxon>Chelicerata</taxon>
        <taxon>Arachnida</taxon>
        <taxon>Araneae</taxon>
        <taxon>Araneomorphae</taxon>
        <taxon>Entelegynae</taxon>
        <taxon>Araneoidea</taxon>
        <taxon>Nephilidae</taxon>
        <taxon>Trichonephila</taxon>
    </lineage>
</organism>
<reference evidence="1" key="1">
    <citation type="submission" date="2020-08" db="EMBL/GenBank/DDBJ databases">
        <title>Multicomponent nature underlies the extraordinary mechanical properties of spider dragline silk.</title>
        <authorList>
            <person name="Kono N."/>
            <person name="Nakamura H."/>
            <person name="Mori M."/>
            <person name="Yoshida Y."/>
            <person name="Ohtoshi R."/>
            <person name="Malay A.D."/>
            <person name="Moran D.A.P."/>
            <person name="Tomita M."/>
            <person name="Numata K."/>
            <person name="Arakawa K."/>
        </authorList>
    </citation>
    <scope>NUCLEOTIDE SEQUENCE</scope>
</reference>
<proteinExistence type="predicted"/>
<accession>A0A8X6S8S6</accession>
<evidence type="ECO:0000313" key="1">
    <source>
        <dbReference type="EMBL" id="GFY06805.1"/>
    </source>
</evidence>
<dbReference type="Proteomes" id="UP000887159">
    <property type="component" value="Unassembled WGS sequence"/>
</dbReference>
<keyword evidence="2" id="KW-1185">Reference proteome</keyword>